<protein>
    <submittedName>
        <fullName evidence="2">Uncharacterized protein</fullName>
    </submittedName>
</protein>
<dbReference type="Proteomes" id="UP000722791">
    <property type="component" value="Unassembled WGS sequence"/>
</dbReference>
<dbReference type="EMBL" id="BNCQ01000008">
    <property type="protein sequence ID" value="GIM01218.1"/>
    <property type="molecule type" value="Genomic_DNA"/>
</dbReference>
<feature type="compositionally biased region" description="Basic and acidic residues" evidence="1">
    <location>
        <begin position="192"/>
        <end position="211"/>
    </location>
</feature>
<name>A0A8J4LLT3_9CHLO</name>
<comment type="caution">
    <text evidence="2">The sequence shown here is derived from an EMBL/GenBank/DDBJ whole genome shotgun (WGS) entry which is preliminary data.</text>
</comment>
<feature type="region of interest" description="Disordered" evidence="1">
    <location>
        <begin position="192"/>
        <end position="346"/>
    </location>
</feature>
<dbReference type="AlphaFoldDB" id="A0A8J4LLT3"/>
<feature type="compositionally biased region" description="Low complexity" evidence="1">
    <location>
        <begin position="245"/>
        <end position="254"/>
    </location>
</feature>
<feature type="compositionally biased region" description="Polar residues" evidence="1">
    <location>
        <begin position="228"/>
        <end position="240"/>
    </location>
</feature>
<organism evidence="2 3">
    <name type="scientific">Volvox reticuliferus</name>
    <dbReference type="NCBI Taxonomy" id="1737510"/>
    <lineage>
        <taxon>Eukaryota</taxon>
        <taxon>Viridiplantae</taxon>
        <taxon>Chlorophyta</taxon>
        <taxon>core chlorophytes</taxon>
        <taxon>Chlorophyceae</taxon>
        <taxon>CS clade</taxon>
        <taxon>Chlamydomonadales</taxon>
        <taxon>Volvocaceae</taxon>
        <taxon>Volvox</taxon>
    </lineage>
</organism>
<feature type="region of interest" description="Disordered" evidence="1">
    <location>
        <begin position="1"/>
        <end position="35"/>
    </location>
</feature>
<evidence type="ECO:0000313" key="2">
    <source>
        <dbReference type="EMBL" id="GIM01218.1"/>
    </source>
</evidence>
<gene>
    <name evidence="2" type="ORF">Vretimale_6031</name>
</gene>
<feature type="compositionally biased region" description="Basic and acidic residues" evidence="1">
    <location>
        <begin position="259"/>
        <end position="272"/>
    </location>
</feature>
<evidence type="ECO:0000256" key="1">
    <source>
        <dbReference type="SAM" id="MobiDB-lite"/>
    </source>
</evidence>
<sequence>MAFHNPADAVKRKPDRPPALVTSELSPPVRSKLHPAEIVEAAPQNRLDRTGANDANLTAPSHGWRSEYPPGFDLTSCQAADERPWGVRGFNLNMLLNAQQQAQQRGGLGNWASNHDNAPVEPATTQYTGDLSAEPSDLHCADGPGKISPHNRAAIGLKTPLLRAGMSNMTQYTGDDELEPSLDYSRDRLGASRPATEHLPSKNIVVHREQDSAQYSRGVDLLGWRSPPYSSGDATASTEPDSVADPHAGPAAAALSTTTDRDTDGASLRRADSSAARFAALATSTPPNSPVQPDTDGGVEESCGSCHAGDDDGQPDGELTSRKLALPDTNRTSLQRRDPVGSAPGT</sequence>
<proteinExistence type="predicted"/>
<reference evidence="2" key="1">
    <citation type="journal article" date="2021" name="Proc. Natl. Acad. Sci. U.S.A.">
        <title>Three genomes in the algal genus Volvox reveal the fate of a haploid sex-determining region after a transition to homothallism.</title>
        <authorList>
            <person name="Yamamoto K."/>
            <person name="Hamaji T."/>
            <person name="Kawai-Toyooka H."/>
            <person name="Matsuzaki R."/>
            <person name="Takahashi F."/>
            <person name="Nishimura Y."/>
            <person name="Kawachi M."/>
            <person name="Noguchi H."/>
            <person name="Minakuchi Y."/>
            <person name="Umen J.G."/>
            <person name="Toyoda A."/>
            <person name="Nozaki H."/>
        </authorList>
    </citation>
    <scope>NUCLEOTIDE SEQUENCE</scope>
    <source>
        <strain evidence="2">NIES-3785</strain>
    </source>
</reference>
<evidence type="ECO:0000313" key="3">
    <source>
        <dbReference type="Proteomes" id="UP000722791"/>
    </source>
</evidence>
<feature type="compositionally biased region" description="Low complexity" evidence="1">
    <location>
        <begin position="273"/>
        <end position="282"/>
    </location>
</feature>
<accession>A0A8J4LLT3</accession>